<dbReference type="NCBIfam" id="TIGR02266">
    <property type="entry name" value="gmx_TIGR02266"/>
    <property type="match status" value="1"/>
</dbReference>
<dbReference type="EMBL" id="JABBJJ010000332">
    <property type="protein sequence ID" value="NMO21553.1"/>
    <property type="molecule type" value="Genomic_DNA"/>
</dbReference>
<evidence type="ECO:0000313" key="4">
    <source>
        <dbReference type="Proteomes" id="UP000518300"/>
    </source>
</evidence>
<evidence type="ECO:0000313" key="3">
    <source>
        <dbReference type="EMBL" id="NMO21553.1"/>
    </source>
</evidence>
<feature type="region of interest" description="Disordered" evidence="1">
    <location>
        <begin position="1"/>
        <end position="28"/>
    </location>
</feature>
<feature type="domain" description="PilZ" evidence="2">
    <location>
        <begin position="221"/>
        <end position="321"/>
    </location>
</feature>
<reference evidence="3 4" key="1">
    <citation type="submission" date="2020-04" db="EMBL/GenBank/DDBJ databases">
        <title>Draft genome of Pyxidicoccus fallax type strain.</title>
        <authorList>
            <person name="Whitworth D.E."/>
        </authorList>
    </citation>
    <scope>NUCLEOTIDE SEQUENCE [LARGE SCALE GENOMIC DNA]</scope>
    <source>
        <strain evidence="3 4">DSM 14698</strain>
    </source>
</reference>
<accession>A0A848LVU9</accession>
<evidence type="ECO:0000259" key="2">
    <source>
        <dbReference type="Pfam" id="PF07238"/>
    </source>
</evidence>
<dbReference type="InterPro" id="IPR009875">
    <property type="entry name" value="PilZ_domain"/>
</dbReference>
<keyword evidence="4" id="KW-1185">Reference proteome</keyword>
<dbReference type="AlphaFoldDB" id="A0A848LVU9"/>
<dbReference type="InterPro" id="IPR011752">
    <property type="entry name" value="PilV_Myxo-type"/>
</dbReference>
<feature type="region of interest" description="Disordered" evidence="1">
    <location>
        <begin position="146"/>
        <end position="219"/>
    </location>
</feature>
<protein>
    <submittedName>
        <fullName evidence="3">TIGR02266 family protein</fullName>
    </submittedName>
</protein>
<dbReference type="SUPFAM" id="SSF141371">
    <property type="entry name" value="PilZ domain-like"/>
    <property type="match status" value="1"/>
</dbReference>
<dbReference type="Pfam" id="PF07238">
    <property type="entry name" value="PilZ"/>
    <property type="match status" value="1"/>
</dbReference>
<feature type="compositionally biased region" description="Basic and acidic residues" evidence="1">
    <location>
        <begin position="16"/>
        <end position="28"/>
    </location>
</feature>
<feature type="compositionally biased region" description="Low complexity" evidence="1">
    <location>
        <begin position="146"/>
        <end position="164"/>
    </location>
</feature>
<proteinExistence type="predicted"/>
<dbReference type="RefSeq" id="WP_169350737.1">
    <property type="nucleotide sequence ID" value="NZ_JABBJJ010000332.1"/>
</dbReference>
<organism evidence="3 4">
    <name type="scientific">Pyxidicoccus fallax</name>
    <dbReference type="NCBI Taxonomy" id="394095"/>
    <lineage>
        <taxon>Bacteria</taxon>
        <taxon>Pseudomonadati</taxon>
        <taxon>Myxococcota</taxon>
        <taxon>Myxococcia</taxon>
        <taxon>Myxococcales</taxon>
        <taxon>Cystobacterineae</taxon>
        <taxon>Myxococcaceae</taxon>
        <taxon>Pyxidicoccus</taxon>
    </lineage>
</organism>
<dbReference type="GO" id="GO:0035438">
    <property type="term" value="F:cyclic-di-GMP binding"/>
    <property type="evidence" value="ECO:0007669"/>
    <property type="project" value="InterPro"/>
</dbReference>
<dbReference type="Gene3D" id="2.40.10.220">
    <property type="entry name" value="predicted glycosyltransferase like domains"/>
    <property type="match status" value="1"/>
</dbReference>
<feature type="compositionally biased region" description="Low complexity" evidence="1">
    <location>
        <begin position="203"/>
        <end position="217"/>
    </location>
</feature>
<comment type="caution">
    <text evidence="3">The sequence shown here is derived from an EMBL/GenBank/DDBJ whole genome shotgun (WGS) entry which is preliminary data.</text>
</comment>
<evidence type="ECO:0000256" key="1">
    <source>
        <dbReference type="SAM" id="MobiDB-lite"/>
    </source>
</evidence>
<name>A0A848LVU9_9BACT</name>
<dbReference type="Proteomes" id="UP000518300">
    <property type="component" value="Unassembled WGS sequence"/>
</dbReference>
<gene>
    <name evidence="3" type="ORF">HG543_42915</name>
</gene>
<sequence length="331" mass="35152">MTTPSPAARPPPAPSREAELTRAENELSTHEAKLAEHLARATAEASALANRLNQLRAAVARVQAEPGAEALAGEQAAALEALTVPVLDVEASREKALKAREAALNARRQAGQEMTAALKAHQEQTAQMTRAMADVETVVRHHVEAAAARTRAQQEAQARAQQEAARARQAEQARTTPQSQGTPVPPGLMAARSKGTPVPPGVPAAARHAGATATTDGMDARRNGRVRMHTSIDMRSDSNFFTGFSMDISEGGVFIATVDPVPRGTQVELDFTLPGGRPMKVTGVVRWVRESNSRTPELMPGVGVQFTGLPPEVASAISSFVTTRDPMFFPD</sequence>